<proteinExistence type="inferred from homology"/>
<dbReference type="InterPro" id="IPR030048">
    <property type="entry name" value="SurE"/>
</dbReference>
<evidence type="ECO:0000259" key="4">
    <source>
        <dbReference type="Pfam" id="PF01975"/>
    </source>
</evidence>
<dbReference type="InterPro" id="IPR002828">
    <property type="entry name" value="SurE-like_Pase/nucleotidase"/>
</dbReference>
<dbReference type="GO" id="GO:0008252">
    <property type="term" value="F:nucleotidase activity"/>
    <property type="evidence" value="ECO:0007669"/>
    <property type="project" value="InterPro"/>
</dbReference>
<dbReference type="InterPro" id="IPR036523">
    <property type="entry name" value="SurE-like_sf"/>
</dbReference>
<evidence type="ECO:0000256" key="3">
    <source>
        <dbReference type="ARBA" id="ARBA00022801"/>
    </source>
</evidence>
<dbReference type="RefSeq" id="XP_040676257.1">
    <property type="nucleotide sequence ID" value="XM_040825700.1"/>
</dbReference>
<dbReference type="Gene3D" id="3.40.1210.10">
    <property type="entry name" value="Survival protein SurE-like phosphatase/nucleotidase"/>
    <property type="match status" value="1"/>
</dbReference>
<dbReference type="PANTHER" id="PTHR30457">
    <property type="entry name" value="5'-NUCLEOTIDASE SURE"/>
    <property type="match status" value="1"/>
</dbReference>
<gene>
    <name evidence="5" type="ORF">MAM_06902</name>
</gene>
<dbReference type="GO" id="GO:0046872">
    <property type="term" value="F:metal ion binding"/>
    <property type="evidence" value="ECO:0007669"/>
    <property type="project" value="UniProtKB-KW"/>
</dbReference>
<comment type="similarity">
    <text evidence="1">Belongs to the SurE nucleotidase family.</text>
</comment>
<dbReference type="PANTHER" id="PTHR30457:SF0">
    <property type="entry name" value="PHOSPHATASE, PUTATIVE (AFU_ORTHOLOGUE AFUA_4G01070)-RELATED"/>
    <property type="match status" value="1"/>
</dbReference>
<reference evidence="5 6" key="1">
    <citation type="journal article" date="2014" name="Proc. Natl. Acad. Sci. U.S.A.">
        <title>Trajectory and genomic determinants of fungal-pathogen speciation and host adaptation.</title>
        <authorList>
            <person name="Hu X."/>
            <person name="Xiao G."/>
            <person name="Zheng P."/>
            <person name="Shang Y."/>
            <person name="Su Y."/>
            <person name="Zhang X."/>
            <person name="Liu X."/>
            <person name="Zhan S."/>
            <person name="St Leger R.J."/>
            <person name="Wang C."/>
        </authorList>
    </citation>
    <scope>NUCLEOTIDE SEQUENCE [LARGE SCALE GENOMIC DNA]</scope>
    <source>
        <strain evidence="5 6">ARSEF 1941</strain>
    </source>
</reference>
<evidence type="ECO:0000256" key="2">
    <source>
        <dbReference type="ARBA" id="ARBA00022723"/>
    </source>
</evidence>
<keyword evidence="2" id="KW-0479">Metal-binding</keyword>
<organism evidence="5 6">
    <name type="scientific">Metarhizium album (strain ARSEF 1941)</name>
    <dbReference type="NCBI Taxonomy" id="1081103"/>
    <lineage>
        <taxon>Eukaryota</taxon>
        <taxon>Fungi</taxon>
        <taxon>Dikarya</taxon>
        <taxon>Ascomycota</taxon>
        <taxon>Pezizomycotina</taxon>
        <taxon>Sordariomycetes</taxon>
        <taxon>Hypocreomycetidae</taxon>
        <taxon>Hypocreales</taxon>
        <taxon>Clavicipitaceae</taxon>
        <taxon>Metarhizium</taxon>
    </lineage>
</organism>
<dbReference type="HOGENOM" id="CLU_045192_0_0_1"/>
<evidence type="ECO:0000256" key="1">
    <source>
        <dbReference type="ARBA" id="ARBA00011062"/>
    </source>
</evidence>
<name>A0A0B2WGR2_METAS</name>
<evidence type="ECO:0000313" key="6">
    <source>
        <dbReference type="Proteomes" id="UP000030816"/>
    </source>
</evidence>
<keyword evidence="6" id="KW-1185">Reference proteome</keyword>
<dbReference type="OrthoDB" id="4018688at2759"/>
<keyword evidence="3" id="KW-0378">Hydrolase</keyword>
<feature type="domain" description="Survival protein SurE-like phosphatase/nucleotidase" evidence="4">
    <location>
        <begin position="23"/>
        <end position="255"/>
    </location>
</feature>
<sequence>MRPSVLLAGSTLGFASSSRAINILLNNDDGFGSGNLREVYRLLKNAGHNGQSSRATGNRHLQLMEAVWIVAPAVDQSGRGGRSYFTKLGNLSGPSQHDIVPEGAPSIGTDPHDSHIWYYNGTPVACTLVALDYVLPRHAPFKVPDLVVSGPNFGPNLGPFYWTAAGTAGASYVATERSVASIAISARNKDVAYFDIKDENNEATWAAKVSVKIIEQVIRSAPAGGPLLPLGYGLSVNIPVLTANSSDPEIVQTRMTGDADIYEAVFDPATGVFDWVNIKPYAVALNTCVNGDCALPGETNVVKNGRVSVSVYITDYDAPVTEHAESIMERVRPLTNKGREAAQVQRADVLGK</sequence>
<evidence type="ECO:0000313" key="5">
    <source>
        <dbReference type="EMBL" id="KHN95191.1"/>
    </source>
</evidence>
<dbReference type="EMBL" id="AZHE01000025">
    <property type="protein sequence ID" value="KHN95191.1"/>
    <property type="molecule type" value="Genomic_DNA"/>
</dbReference>
<dbReference type="SUPFAM" id="SSF64167">
    <property type="entry name" value="SurE-like"/>
    <property type="match status" value="1"/>
</dbReference>
<dbReference type="GeneID" id="63741357"/>
<protein>
    <submittedName>
        <fullName evidence="5">Acid phosphatase</fullName>
    </submittedName>
</protein>
<dbReference type="Proteomes" id="UP000030816">
    <property type="component" value="Unassembled WGS sequence"/>
</dbReference>
<accession>A0A0B2WGR2</accession>
<dbReference type="Pfam" id="PF01975">
    <property type="entry name" value="SurE"/>
    <property type="match status" value="1"/>
</dbReference>
<dbReference type="STRING" id="1081103.A0A0B2WGR2"/>
<dbReference type="AlphaFoldDB" id="A0A0B2WGR2"/>
<comment type="caution">
    <text evidence="5">The sequence shown here is derived from an EMBL/GenBank/DDBJ whole genome shotgun (WGS) entry which is preliminary data.</text>
</comment>